<keyword evidence="3" id="KW-1185">Reference proteome</keyword>
<evidence type="ECO:0000313" key="2">
    <source>
        <dbReference type="EMBL" id="WLS77386.1"/>
    </source>
</evidence>
<gene>
    <name evidence="2" type="ORF">Q3V30_12915</name>
</gene>
<dbReference type="AlphaFoldDB" id="A0AA50DJL0"/>
<name>A0AA50DJL0_9GAMM</name>
<proteinExistence type="predicted"/>
<dbReference type="EMBL" id="CP132353">
    <property type="protein sequence ID" value="WLS77386.1"/>
    <property type="molecule type" value="Genomic_DNA"/>
</dbReference>
<dbReference type="Proteomes" id="UP001228139">
    <property type="component" value="Chromosome"/>
</dbReference>
<evidence type="ECO:0000313" key="3">
    <source>
        <dbReference type="Proteomes" id="UP001228139"/>
    </source>
</evidence>
<feature type="transmembrane region" description="Helical" evidence="1">
    <location>
        <begin position="64"/>
        <end position="83"/>
    </location>
</feature>
<sequence>MIINLIMALALALAVVSYWVLCRRRALKYQAIAADILEKYFADRSVTDADKDSMLLNYKISRRWYSLPFFALITPFLLAYMIVTKGKIDSKPKVKSNQKLYDAGFDQCLKMAISKNPILSILSMAFIGVCFAIAIPVGLIFNRLSSLPTPAGIANLFSIISSHKSKRIHLH</sequence>
<evidence type="ECO:0000256" key="1">
    <source>
        <dbReference type="SAM" id="Phobius"/>
    </source>
</evidence>
<feature type="transmembrane region" description="Helical" evidence="1">
    <location>
        <begin position="118"/>
        <end position="141"/>
    </location>
</feature>
<organism evidence="2 3">
    <name type="scientific">Erwinia pyri</name>
    <dbReference type="NCBI Taxonomy" id="3062598"/>
    <lineage>
        <taxon>Bacteria</taxon>
        <taxon>Pseudomonadati</taxon>
        <taxon>Pseudomonadota</taxon>
        <taxon>Gammaproteobacteria</taxon>
        <taxon>Enterobacterales</taxon>
        <taxon>Erwiniaceae</taxon>
        <taxon>Erwinia</taxon>
    </lineage>
</organism>
<keyword evidence="1" id="KW-1133">Transmembrane helix</keyword>
<protein>
    <submittedName>
        <fullName evidence="2">Uncharacterized protein</fullName>
    </submittedName>
</protein>
<dbReference type="RefSeq" id="WP_306206248.1">
    <property type="nucleotide sequence ID" value="NZ_CP132353.1"/>
</dbReference>
<dbReference type="KEGG" id="epi:Q3V30_12915"/>
<keyword evidence="1" id="KW-0472">Membrane</keyword>
<reference evidence="2 3" key="1">
    <citation type="submission" date="2023-07" db="EMBL/GenBank/DDBJ databases">
        <title>Pathogenic bacteria of pear tree diseases.</title>
        <authorList>
            <person name="Zhang Z."/>
            <person name="He L."/>
            <person name="Huang R."/>
        </authorList>
    </citation>
    <scope>NUCLEOTIDE SEQUENCE [LARGE SCALE GENOMIC DNA]</scope>
    <source>
        <strain evidence="2 3">DE2</strain>
    </source>
</reference>
<keyword evidence="1" id="KW-0812">Transmembrane</keyword>
<accession>A0AA50DJL0</accession>